<feature type="region of interest" description="Disordered" evidence="1">
    <location>
        <begin position="1"/>
        <end position="20"/>
    </location>
</feature>
<proteinExistence type="predicted"/>
<evidence type="ECO:0000313" key="2">
    <source>
        <dbReference type="EMBL" id="ATX80278.1"/>
    </source>
</evidence>
<dbReference type="InterPro" id="IPR029063">
    <property type="entry name" value="SAM-dependent_MTases_sf"/>
</dbReference>
<accession>A0A2K8KZ54</accession>
<name>A0A2K8KZ54_MARES</name>
<gene>
    <name evidence="2" type="ORF">Ga0123461_1866</name>
</gene>
<dbReference type="OrthoDB" id="9790457at2"/>
<dbReference type="EMBL" id="CP018799">
    <property type="protein sequence ID" value="ATX80278.1"/>
    <property type="molecule type" value="Genomic_DNA"/>
</dbReference>
<dbReference type="Pfam" id="PF13489">
    <property type="entry name" value="Methyltransf_23"/>
    <property type="match status" value="1"/>
</dbReference>
<sequence length="234" mass="25992">MKHPEEQYIDGTYASQNPSWDSEDSQWKAAHVCSLIEEVSSKPGSICEVGCGGGGVLAAIHHMLPGVSLSGYDISPGAQPFWEEHDSLKIDFHVGDFLQSDGSHDIILLLDVLEHVSDPHAFLLEIRRRAPLFIFHFPLDLSSVSVLRESPLLHVRRKVGHIHYFTKGLALELLSECGFEVIKSRYTGAAFNTPQPGWKTKLAQIPRRIAYALNKDFGVRLLGGETLMVLAKPR</sequence>
<dbReference type="GO" id="GO:0032259">
    <property type="term" value="P:methylation"/>
    <property type="evidence" value="ECO:0007669"/>
    <property type="project" value="UniProtKB-KW"/>
</dbReference>
<keyword evidence="2" id="KW-0808">Transferase</keyword>
<dbReference type="Gene3D" id="3.40.50.150">
    <property type="entry name" value="Vaccinia Virus protein VP39"/>
    <property type="match status" value="1"/>
</dbReference>
<evidence type="ECO:0000256" key="1">
    <source>
        <dbReference type="SAM" id="MobiDB-lite"/>
    </source>
</evidence>
<dbReference type="GO" id="GO:0008168">
    <property type="term" value="F:methyltransferase activity"/>
    <property type="evidence" value="ECO:0007669"/>
    <property type="project" value="UniProtKB-KW"/>
</dbReference>
<dbReference type="KEGG" id="maes:Ga0123461_1866"/>
<dbReference type="Proteomes" id="UP000231701">
    <property type="component" value="Chromosome"/>
</dbReference>
<dbReference type="AlphaFoldDB" id="A0A2K8KZ54"/>
<evidence type="ECO:0000313" key="3">
    <source>
        <dbReference type="Proteomes" id="UP000231701"/>
    </source>
</evidence>
<keyword evidence="3" id="KW-1185">Reference proteome</keyword>
<dbReference type="RefSeq" id="WP_100278066.1">
    <property type="nucleotide sequence ID" value="NZ_CP018799.1"/>
</dbReference>
<protein>
    <submittedName>
        <fullName evidence="2">Methyltransferase domain-containing protein</fullName>
    </submittedName>
</protein>
<organism evidence="2 3">
    <name type="scientific">Mariprofundus aestuarium</name>
    <dbReference type="NCBI Taxonomy" id="1921086"/>
    <lineage>
        <taxon>Bacteria</taxon>
        <taxon>Pseudomonadati</taxon>
        <taxon>Pseudomonadota</taxon>
        <taxon>Candidatius Mariprofundia</taxon>
        <taxon>Mariprofundales</taxon>
        <taxon>Mariprofundaceae</taxon>
        <taxon>Mariprofundus</taxon>
    </lineage>
</organism>
<keyword evidence="2" id="KW-0489">Methyltransferase</keyword>
<dbReference type="SUPFAM" id="SSF53335">
    <property type="entry name" value="S-adenosyl-L-methionine-dependent methyltransferases"/>
    <property type="match status" value="1"/>
</dbReference>
<reference evidence="2 3" key="1">
    <citation type="submission" date="2016-12" db="EMBL/GenBank/DDBJ databases">
        <title>Isolation and genomic insights into novel planktonic Zetaproteobacteria from stratified waters of the Chesapeake Bay.</title>
        <authorList>
            <person name="McAllister S.M."/>
            <person name="Kato S."/>
            <person name="Chan C.S."/>
            <person name="Chiu B.K."/>
            <person name="Field E.K."/>
        </authorList>
    </citation>
    <scope>NUCLEOTIDE SEQUENCE [LARGE SCALE GENOMIC DNA]</scope>
    <source>
        <strain evidence="2 3">CP-5</strain>
    </source>
</reference>